<dbReference type="AlphaFoldDB" id="A0A0J6VBM3"/>
<comment type="caution">
    <text evidence="3">The sequence shown here is derived from an EMBL/GenBank/DDBJ whole genome shotgun (WGS) entry which is preliminary data.</text>
</comment>
<sequence>MASATSSPAPVVIRISPMAHLAVALFALALLSIVFAGPGWFAVLLLIPIAMSVAIARYRTVADRETVTVRTLFGTQKMRWADIEGLRFGRKAWALARKSDGSETTLPAVTFASLPVLTAASGGRVPNPYA</sequence>
<evidence type="ECO:0000256" key="1">
    <source>
        <dbReference type="SAM" id="Phobius"/>
    </source>
</evidence>
<name>A0A0J6VBM3_9MYCO</name>
<dbReference type="EMBL" id="JYNU01000058">
    <property type="protein sequence ID" value="KMO68330.1"/>
    <property type="molecule type" value="Genomic_DNA"/>
</dbReference>
<keyword evidence="1" id="KW-0472">Membrane</keyword>
<dbReference type="InterPro" id="IPR019692">
    <property type="entry name" value="CFP-6_PH"/>
</dbReference>
<organism evidence="3 4">
    <name type="scientific">Mycolicibacterium obuense</name>
    <dbReference type="NCBI Taxonomy" id="1807"/>
    <lineage>
        <taxon>Bacteria</taxon>
        <taxon>Bacillati</taxon>
        <taxon>Actinomycetota</taxon>
        <taxon>Actinomycetes</taxon>
        <taxon>Mycobacteriales</taxon>
        <taxon>Mycobacteriaceae</taxon>
        <taxon>Mycolicibacterium</taxon>
    </lineage>
</organism>
<keyword evidence="1" id="KW-0812">Transmembrane</keyword>
<protein>
    <submittedName>
        <fullName evidence="3">Low molecular weight protein antigen 6</fullName>
    </submittedName>
</protein>
<dbReference type="Proteomes" id="UP000036313">
    <property type="component" value="Unassembled WGS sequence"/>
</dbReference>
<dbReference type="PATRIC" id="fig|1807.14.peg.5374"/>
<dbReference type="RefSeq" id="WP_048425288.1">
    <property type="nucleotide sequence ID" value="NZ_JYNU01000058.1"/>
</dbReference>
<evidence type="ECO:0000313" key="4">
    <source>
        <dbReference type="Proteomes" id="UP000036313"/>
    </source>
</evidence>
<proteinExistence type="predicted"/>
<evidence type="ECO:0000259" key="2">
    <source>
        <dbReference type="Pfam" id="PF10756"/>
    </source>
</evidence>
<feature type="domain" description="Low molecular weight protein antigen 6 PH" evidence="2">
    <location>
        <begin position="57"/>
        <end position="127"/>
    </location>
</feature>
<feature type="transmembrane region" description="Helical" evidence="1">
    <location>
        <begin position="40"/>
        <end position="58"/>
    </location>
</feature>
<evidence type="ECO:0000313" key="3">
    <source>
        <dbReference type="EMBL" id="KMO68330.1"/>
    </source>
</evidence>
<gene>
    <name evidence="3" type="primary">cfp6</name>
    <name evidence="3" type="ORF">MOBUDSM44075_05330</name>
</gene>
<reference evidence="3 4" key="1">
    <citation type="journal article" date="2015" name="Genome Biol. Evol.">
        <title>Characterization of Three Mycobacterium spp. with Potential Use in Bioremediation by Genome Sequencing and Comparative Genomics.</title>
        <authorList>
            <person name="Das S."/>
            <person name="Pettersson B.M."/>
            <person name="Behra P.R."/>
            <person name="Ramesh M."/>
            <person name="Dasgupta S."/>
            <person name="Bhattacharya A."/>
            <person name="Kirsebom L.A."/>
        </authorList>
    </citation>
    <scope>NUCLEOTIDE SEQUENCE [LARGE SCALE GENOMIC DNA]</scope>
    <source>
        <strain evidence="3 4">DSM 44075</strain>
    </source>
</reference>
<feature type="transmembrane region" description="Helical" evidence="1">
    <location>
        <begin position="12"/>
        <end position="34"/>
    </location>
</feature>
<keyword evidence="1" id="KW-1133">Transmembrane helix</keyword>
<dbReference type="Pfam" id="PF10756">
    <property type="entry name" value="bPH_6"/>
    <property type="match status" value="1"/>
</dbReference>
<accession>A0A0J6VBM3</accession>